<dbReference type="GO" id="GO:0036220">
    <property type="term" value="F:ITP diphosphatase activity"/>
    <property type="evidence" value="ECO:0007669"/>
    <property type="project" value="UniProtKB-UniRule"/>
</dbReference>
<comment type="cofactor">
    <cofactor evidence="7">
        <name>Mg(2+)</name>
        <dbReference type="ChEBI" id="CHEBI:18420"/>
    </cofactor>
    <text evidence="7">Binds 1 Mg(2+) ion per subunit.</text>
</comment>
<comment type="catalytic activity">
    <reaction evidence="7">
        <text>dITP + H2O = dIMP + diphosphate + H(+)</text>
        <dbReference type="Rhea" id="RHEA:28342"/>
        <dbReference type="ChEBI" id="CHEBI:15377"/>
        <dbReference type="ChEBI" id="CHEBI:15378"/>
        <dbReference type="ChEBI" id="CHEBI:33019"/>
        <dbReference type="ChEBI" id="CHEBI:61194"/>
        <dbReference type="ChEBI" id="CHEBI:61382"/>
        <dbReference type="EC" id="3.6.1.66"/>
    </reaction>
</comment>
<dbReference type="RefSeq" id="WP_103287205.1">
    <property type="nucleotide sequence ID" value="NZ_LT981265.1"/>
</dbReference>
<comment type="subunit">
    <text evidence="7">Homodimer.</text>
</comment>
<dbReference type="EMBL" id="LT981265">
    <property type="protein sequence ID" value="SPC34050.1"/>
    <property type="molecule type" value="Genomic_DNA"/>
</dbReference>
<keyword evidence="3 7" id="KW-0547">Nucleotide-binding</keyword>
<dbReference type="InterPro" id="IPR029001">
    <property type="entry name" value="ITPase-like_fam"/>
</dbReference>
<dbReference type="GO" id="GO:0035870">
    <property type="term" value="F:dITP diphosphatase activity"/>
    <property type="evidence" value="ECO:0007669"/>
    <property type="project" value="UniProtKB-UniRule"/>
</dbReference>
<feature type="binding site" evidence="7">
    <location>
        <begin position="8"/>
        <end position="13"/>
    </location>
    <ligand>
        <name>substrate</name>
    </ligand>
</feature>
<dbReference type="PANTHER" id="PTHR11067">
    <property type="entry name" value="INOSINE TRIPHOSPHATE PYROPHOSPHATASE/HAM1 PROTEIN"/>
    <property type="match status" value="1"/>
</dbReference>
<dbReference type="GO" id="GO:0000166">
    <property type="term" value="F:nucleotide binding"/>
    <property type="evidence" value="ECO:0007669"/>
    <property type="project" value="UniProtKB-KW"/>
</dbReference>
<evidence type="ECO:0000313" key="10">
    <source>
        <dbReference type="Proteomes" id="UP000236248"/>
    </source>
</evidence>
<evidence type="ECO:0000256" key="2">
    <source>
        <dbReference type="ARBA" id="ARBA00022723"/>
    </source>
</evidence>
<evidence type="ECO:0000256" key="8">
    <source>
        <dbReference type="RuleBase" id="RU003781"/>
    </source>
</evidence>
<feature type="binding site" evidence="7">
    <location>
        <position position="66"/>
    </location>
    <ligand>
        <name>Mg(2+)</name>
        <dbReference type="ChEBI" id="CHEBI:18420"/>
    </ligand>
</feature>
<reference evidence="10" key="1">
    <citation type="submission" date="2018-01" db="EMBL/GenBank/DDBJ databases">
        <authorList>
            <person name="Kerou L M."/>
        </authorList>
    </citation>
    <scope>NUCLEOTIDE SEQUENCE [LARGE SCALE GENOMIC DNA]</scope>
    <source>
        <strain evidence="10">SCU2</strain>
    </source>
</reference>
<dbReference type="GO" id="GO:0036222">
    <property type="term" value="F:XTP diphosphatase activity"/>
    <property type="evidence" value="ECO:0007669"/>
    <property type="project" value="UniProtKB-UniRule"/>
</dbReference>
<dbReference type="HAMAP" id="MF_01405">
    <property type="entry name" value="Non_canon_purine_NTPase"/>
    <property type="match status" value="1"/>
</dbReference>
<dbReference type="GO" id="GO:0046872">
    <property type="term" value="F:metal ion binding"/>
    <property type="evidence" value="ECO:0007669"/>
    <property type="project" value="UniProtKB-KW"/>
</dbReference>
<dbReference type="InterPro" id="IPR002637">
    <property type="entry name" value="RdgB/HAM1"/>
</dbReference>
<dbReference type="GeneID" id="41594931"/>
<evidence type="ECO:0000256" key="5">
    <source>
        <dbReference type="ARBA" id="ARBA00022842"/>
    </source>
</evidence>
<feature type="active site" description="Proton acceptor" evidence="7">
    <location>
        <position position="66"/>
    </location>
</feature>
<dbReference type="AlphaFoldDB" id="A0A2K5AQY8"/>
<dbReference type="KEGG" id="ncv:NCAV_0873"/>
<organism evidence="9 10">
    <name type="scientific">Candidatus Nitrosocaldus cavascurensis</name>
    <dbReference type="NCBI Taxonomy" id="2058097"/>
    <lineage>
        <taxon>Archaea</taxon>
        <taxon>Nitrososphaerota</taxon>
        <taxon>Nitrososphaeria</taxon>
        <taxon>Candidatus Nitrosocaldales</taxon>
        <taxon>Candidatus Nitrosocaldaceae</taxon>
        <taxon>Candidatus Nitrosocaldus</taxon>
    </lineage>
</organism>
<accession>A0A2K5AQY8</accession>
<comment type="function">
    <text evidence="7">Pyrophosphatase that catalyzes the hydrolysis of nucleoside triphosphates to their monophosphate derivatives, with a high preference for the non-canonical purine nucleotides XTP (xanthosine triphosphate), dITP (deoxyinosine triphosphate) and ITP. Seems to function as a house-cleaning enzyme that removes non-canonical purine nucleotides from the nucleotide pool, thus preventing their incorporation into DNA/RNA and avoiding chromosomal lesions.</text>
</comment>
<evidence type="ECO:0000256" key="7">
    <source>
        <dbReference type="HAMAP-Rule" id="MF_01405"/>
    </source>
</evidence>
<dbReference type="NCBIfam" id="TIGR00042">
    <property type="entry name" value="RdgB/HAM1 family non-canonical purine NTP pyrophosphatase"/>
    <property type="match status" value="1"/>
</dbReference>
<dbReference type="GO" id="GO:0017111">
    <property type="term" value="F:ribonucleoside triphosphate phosphatase activity"/>
    <property type="evidence" value="ECO:0007669"/>
    <property type="project" value="InterPro"/>
</dbReference>
<dbReference type="GO" id="GO:0005737">
    <property type="term" value="C:cytoplasm"/>
    <property type="evidence" value="ECO:0007669"/>
    <property type="project" value="TreeGrafter"/>
</dbReference>
<dbReference type="EC" id="3.6.1.66" evidence="7"/>
<keyword evidence="5 7" id="KW-0460">Magnesium</keyword>
<evidence type="ECO:0000256" key="1">
    <source>
        <dbReference type="ARBA" id="ARBA00008023"/>
    </source>
</evidence>
<dbReference type="Pfam" id="PF01725">
    <property type="entry name" value="Ham1p_like"/>
    <property type="match status" value="1"/>
</dbReference>
<dbReference type="PANTHER" id="PTHR11067:SF9">
    <property type="entry name" value="INOSINE TRIPHOSPHATE PYROPHOSPHATASE"/>
    <property type="match status" value="1"/>
</dbReference>
<dbReference type="CDD" id="cd00515">
    <property type="entry name" value="HAM1"/>
    <property type="match status" value="1"/>
</dbReference>
<comment type="catalytic activity">
    <reaction evidence="7">
        <text>XTP + H2O = XMP + diphosphate + H(+)</text>
        <dbReference type="Rhea" id="RHEA:28610"/>
        <dbReference type="ChEBI" id="CHEBI:15377"/>
        <dbReference type="ChEBI" id="CHEBI:15378"/>
        <dbReference type="ChEBI" id="CHEBI:33019"/>
        <dbReference type="ChEBI" id="CHEBI:57464"/>
        <dbReference type="ChEBI" id="CHEBI:61314"/>
        <dbReference type="EC" id="3.6.1.66"/>
    </reaction>
</comment>
<feature type="binding site" evidence="7">
    <location>
        <position position="37"/>
    </location>
    <ligand>
        <name>Mg(2+)</name>
        <dbReference type="ChEBI" id="CHEBI:18420"/>
    </ligand>
</feature>
<keyword evidence="4 7" id="KW-0378">Hydrolase</keyword>
<comment type="catalytic activity">
    <reaction evidence="7">
        <text>ITP + H2O = IMP + diphosphate + H(+)</text>
        <dbReference type="Rhea" id="RHEA:29399"/>
        <dbReference type="ChEBI" id="CHEBI:15377"/>
        <dbReference type="ChEBI" id="CHEBI:15378"/>
        <dbReference type="ChEBI" id="CHEBI:33019"/>
        <dbReference type="ChEBI" id="CHEBI:58053"/>
        <dbReference type="ChEBI" id="CHEBI:61402"/>
        <dbReference type="EC" id="3.6.1.66"/>
    </reaction>
</comment>
<dbReference type="GO" id="GO:0009117">
    <property type="term" value="P:nucleotide metabolic process"/>
    <property type="evidence" value="ECO:0007669"/>
    <property type="project" value="UniProtKB-KW"/>
</dbReference>
<keyword evidence="10" id="KW-1185">Reference proteome</keyword>
<sequence>MERLTFVTSNQHKFREVKAILGEYGIDVEHSPLSIVEIQSMAIEDIASAKAKNAYEILHRSVIVEDDALAINALNGFPGPYSSYVFKTIGNEGIIRLMHNIDDRRASFISVIAYCYSDGVEPVIFIGKVDGMIADGIRGKGWGYDPIFIPNCSSRTYAEMGDEKNRVSHRRLALERFAIWLKERQYSQ</sequence>
<gene>
    <name evidence="9" type="ORF">NCAV_0873</name>
</gene>
<dbReference type="NCBIfam" id="NF011396">
    <property type="entry name" value="PRK14821.1"/>
    <property type="match status" value="1"/>
</dbReference>
<evidence type="ECO:0000313" key="9">
    <source>
        <dbReference type="EMBL" id="SPC34050.1"/>
    </source>
</evidence>
<evidence type="ECO:0000256" key="6">
    <source>
        <dbReference type="ARBA" id="ARBA00023080"/>
    </source>
</evidence>
<evidence type="ECO:0000256" key="4">
    <source>
        <dbReference type="ARBA" id="ARBA00022801"/>
    </source>
</evidence>
<comment type="caution">
    <text evidence="7">Lacks conserved residue(s) required for the propagation of feature annotation.</text>
</comment>
<protein>
    <recommendedName>
        <fullName evidence="7">dITP/XTP pyrophosphatase</fullName>
        <ecNumber evidence="7">3.6.1.66</ecNumber>
    </recommendedName>
    <alternativeName>
        <fullName evidence="7">Non-canonical purine NTP pyrophosphatase</fullName>
    </alternativeName>
    <alternativeName>
        <fullName evidence="7">Non-standard purine NTP pyrophosphatase</fullName>
    </alternativeName>
    <alternativeName>
        <fullName evidence="7">Nucleoside-triphosphate diphosphatase</fullName>
    </alternativeName>
    <alternativeName>
        <fullName evidence="7">Nucleoside-triphosphate pyrophosphatase</fullName>
        <shortName evidence="7">NTPase</shortName>
    </alternativeName>
</protein>
<evidence type="ECO:0000256" key="3">
    <source>
        <dbReference type="ARBA" id="ARBA00022741"/>
    </source>
</evidence>
<feature type="binding site" evidence="7">
    <location>
        <begin position="169"/>
        <end position="170"/>
    </location>
    <ligand>
        <name>substrate</name>
    </ligand>
</feature>
<name>A0A2K5AQY8_9ARCH</name>
<feature type="binding site" evidence="7">
    <location>
        <begin position="142"/>
        <end position="145"/>
    </location>
    <ligand>
        <name>substrate</name>
    </ligand>
</feature>
<keyword evidence="2 7" id="KW-0479">Metal-binding</keyword>
<dbReference type="GO" id="GO:0009146">
    <property type="term" value="P:purine nucleoside triphosphate catabolic process"/>
    <property type="evidence" value="ECO:0007669"/>
    <property type="project" value="UniProtKB-UniRule"/>
</dbReference>
<comment type="similarity">
    <text evidence="1 7 8">Belongs to the HAM1 NTPase family.</text>
</comment>
<keyword evidence="6 7" id="KW-0546">Nucleotide metabolism</keyword>
<dbReference type="SUPFAM" id="SSF52972">
    <property type="entry name" value="ITPase-like"/>
    <property type="match status" value="1"/>
</dbReference>
<dbReference type="InterPro" id="IPR020922">
    <property type="entry name" value="dITP/XTP_pyrophosphatase"/>
</dbReference>
<feature type="binding site" evidence="7">
    <location>
        <position position="164"/>
    </location>
    <ligand>
        <name>substrate</name>
    </ligand>
</feature>
<dbReference type="Gene3D" id="3.90.950.10">
    <property type="match status" value="1"/>
</dbReference>
<dbReference type="Proteomes" id="UP000236248">
    <property type="component" value="Chromosome NCAV"/>
</dbReference>
<proteinExistence type="inferred from homology"/>